<evidence type="ECO:0000256" key="2">
    <source>
        <dbReference type="PROSITE-ProRule" id="PRU00335"/>
    </source>
</evidence>
<organism evidence="4 5">
    <name type="scientific">Fusobacterium mortiferum</name>
    <dbReference type="NCBI Taxonomy" id="850"/>
    <lineage>
        <taxon>Bacteria</taxon>
        <taxon>Fusobacteriati</taxon>
        <taxon>Fusobacteriota</taxon>
        <taxon>Fusobacteriia</taxon>
        <taxon>Fusobacteriales</taxon>
        <taxon>Fusobacteriaceae</taxon>
        <taxon>Fusobacterium</taxon>
    </lineage>
</organism>
<dbReference type="GO" id="GO:0003677">
    <property type="term" value="F:DNA binding"/>
    <property type="evidence" value="ECO:0007669"/>
    <property type="project" value="UniProtKB-UniRule"/>
</dbReference>
<gene>
    <name evidence="4" type="ORF">DW663_10110</name>
</gene>
<reference evidence="4 5" key="1">
    <citation type="submission" date="2018-08" db="EMBL/GenBank/DDBJ databases">
        <title>A genome reference for cultivated species of the human gut microbiota.</title>
        <authorList>
            <person name="Zou Y."/>
            <person name="Xue W."/>
            <person name="Luo G."/>
        </authorList>
    </citation>
    <scope>NUCLEOTIDE SEQUENCE [LARGE SCALE GENOMIC DNA]</scope>
    <source>
        <strain evidence="4 5">AM25-1</strain>
    </source>
</reference>
<dbReference type="InterPro" id="IPR050624">
    <property type="entry name" value="HTH-type_Tx_Regulator"/>
</dbReference>
<feature type="DNA-binding region" description="H-T-H motif" evidence="2">
    <location>
        <begin position="29"/>
        <end position="48"/>
    </location>
</feature>
<dbReference type="InterPro" id="IPR009057">
    <property type="entry name" value="Homeodomain-like_sf"/>
</dbReference>
<dbReference type="PRINTS" id="PR00455">
    <property type="entry name" value="HTHTETR"/>
</dbReference>
<accession>A0A414PQE4</accession>
<dbReference type="PROSITE" id="PS50977">
    <property type="entry name" value="HTH_TETR_2"/>
    <property type="match status" value="1"/>
</dbReference>
<protein>
    <submittedName>
        <fullName evidence="4">TetR/AcrR family transcriptional regulator</fullName>
    </submittedName>
</protein>
<comment type="caution">
    <text evidence="4">The sequence shown here is derived from an EMBL/GenBank/DDBJ whole genome shotgun (WGS) entry which is preliminary data.</text>
</comment>
<dbReference type="Gene3D" id="1.10.357.10">
    <property type="entry name" value="Tetracycline Repressor, domain 2"/>
    <property type="match status" value="1"/>
</dbReference>
<dbReference type="PANTHER" id="PTHR43479:SF11">
    <property type="entry name" value="ACREF_ENVCD OPERON REPRESSOR-RELATED"/>
    <property type="match status" value="1"/>
</dbReference>
<dbReference type="PANTHER" id="PTHR43479">
    <property type="entry name" value="ACREF/ENVCD OPERON REPRESSOR-RELATED"/>
    <property type="match status" value="1"/>
</dbReference>
<sequence>MEMREVGKKELIVSSAKKVILEKGYKNISVEDITNEAGIAKGSFYTYFKSKNLVIDYILEEVIAKRKNEFKLDKRKSLENTIKSLVRTRIKLDDEKLKENLVLVNLFRNVASLDEKTLMLLKELEKVIIERMESIILAYPKEIKIERKDIKFYSKMLNNIISNYKTFTLFFSEKSNQFITDIEEVKKKYQTEDFERNVEIISKSILKILTY</sequence>
<dbReference type="Pfam" id="PF00440">
    <property type="entry name" value="TetR_N"/>
    <property type="match status" value="1"/>
</dbReference>
<name>A0A414PQE4_FUSMR</name>
<keyword evidence="1 2" id="KW-0238">DNA-binding</keyword>
<dbReference type="AlphaFoldDB" id="A0A414PQE4"/>
<proteinExistence type="predicted"/>
<dbReference type="Proteomes" id="UP000284676">
    <property type="component" value="Unassembled WGS sequence"/>
</dbReference>
<dbReference type="PROSITE" id="PS01081">
    <property type="entry name" value="HTH_TETR_1"/>
    <property type="match status" value="1"/>
</dbReference>
<evidence type="ECO:0000313" key="5">
    <source>
        <dbReference type="Proteomes" id="UP000284676"/>
    </source>
</evidence>
<evidence type="ECO:0000259" key="3">
    <source>
        <dbReference type="PROSITE" id="PS50977"/>
    </source>
</evidence>
<dbReference type="SUPFAM" id="SSF46689">
    <property type="entry name" value="Homeodomain-like"/>
    <property type="match status" value="1"/>
</dbReference>
<dbReference type="EMBL" id="QRHL01000022">
    <property type="protein sequence ID" value="RHF70744.1"/>
    <property type="molecule type" value="Genomic_DNA"/>
</dbReference>
<evidence type="ECO:0000313" key="4">
    <source>
        <dbReference type="EMBL" id="RHF70744.1"/>
    </source>
</evidence>
<dbReference type="InterPro" id="IPR023772">
    <property type="entry name" value="DNA-bd_HTH_TetR-type_CS"/>
</dbReference>
<dbReference type="InterPro" id="IPR001647">
    <property type="entry name" value="HTH_TetR"/>
</dbReference>
<evidence type="ECO:0000256" key="1">
    <source>
        <dbReference type="ARBA" id="ARBA00023125"/>
    </source>
</evidence>
<feature type="domain" description="HTH tetR-type" evidence="3">
    <location>
        <begin position="6"/>
        <end position="66"/>
    </location>
</feature>